<feature type="coiled-coil region" evidence="1">
    <location>
        <begin position="43"/>
        <end position="84"/>
    </location>
</feature>
<comment type="caution">
    <text evidence="3">The sequence shown here is derived from an EMBL/GenBank/DDBJ whole genome shotgun (WGS) entry which is preliminary data.</text>
</comment>
<proteinExistence type="predicted"/>
<keyword evidence="2" id="KW-0472">Membrane</keyword>
<evidence type="ECO:0000313" key="4">
    <source>
        <dbReference type="Proteomes" id="UP000470875"/>
    </source>
</evidence>
<evidence type="ECO:0000256" key="2">
    <source>
        <dbReference type="SAM" id="Phobius"/>
    </source>
</evidence>
<gene>
    <name evidence="3" type="ORF">FYJ24_06800</name>
</gene>
<protein>
    <submittedName>
        <fullName evidence="3">Uncharacterized protein</fullName>
    </submittedName>
</protein>
<dbReference type="EMBL" id="VULO01000007">
    <property type="protein sequence ID" value="MSS84475.1"/>
    <property type="molecule type" value="Genomic_DNA"/>
</dbReference>
<reference evidence="3 4" key="1">
    <citation type="submission" date="2019-08" db="EMBL/GenBank/DDBJ databases">
        <title>In-depth cultivation of the pig gut microbiome towards novel bacterial diversity and tailored functional studies.</title>
        <authorList>
            <person name="Wylensek D."/>
            <person name="Hitch T.C.A."/>
            <person name="Clavel T."/>
        </authorList>
    </citation>
    <scope>NUCLEOTIDE SEQUENCE [LARGE SCALE GENOMIC DNA]</scope>
    <source>
        <strain evidence="3 4">WB03_NA08</strain>
    </source>
</reference>
<keyword evidence="1" id="KW-0175">Coiled coil</keyword>
<accession>A0A6N7W585</accession>
<dbReference type="RefSeq" id="WP_154544857.1">
    <property type="nucleotide sequence ID" value="NZ_VULO01000007.1"/>
</dbReference>
<keyword evidence="4" id="KW-1185">Reference proteome</keyword>
<evidence type="ECO:0000256" key="1">
    <source>
        <dbReference type="SAM" id="Coils"/>
    </source>
</evidence>
<dbReference type="AlphaFoldDB" id="A0A6N7W585"/>
<evidence type="ECO:0000313" key="3">
    <source>
        <dbReference type="EMBL" id="MSS84475.1"/>
    </source>
</evidence>
<name>A0A6N7W585_9ACTO</name>
<sequence length="118" mass="13355">MSDPIDWGAVLESPVFWGAVMALLGVLAGHWQARSSSHEENELAGLKASVEVLRAEYSRLNDEVKELRLQMEGERKRYRKLSEKYSAAIAYIQILWVRLGEYPPAPDLIAEDMTPLPE</sequence>
<organism evidence="3 4">
    <name type="scientific">Scrofimicrobium canadense</name>
    <dbReference type="NCBI Taxonomy" id="2652290"/>
    <lineage>
        <taxon>Bacteria</taxon>
        <taxon>Bacillati</taxon>
        <taxon>Actinomycetota</taxon>
        <taxon>Actinomycetes</taxon>
        <taxon>Actinomycetales</taxon>
        <taxon>Actinomycetaceae</taxon>
        <taxon>Scrofimicrobium</taxon>
    </lineage>
</organism>
<feature type="transmembrane region" description="Helical" evidence="2">
    <location>
        <begin position="15"/>
        <end position="33"/>
    </location>
</feature>
<keyword evidence="2" id="KW-1133">Transmembrane helix</keyword>
<dbReference type="Proteomes" id="UP000470875">
    <property type="component" value="Unassembled WGS sequence"/>
</dbReference>
<keyword evidence="2" id="KW-0812">Transmembrane</keyword>